<keyword evidence="1" id="KW-0472">Membrane</keyword>
<name>A0A7S2MWN3_9STRA</name>
<feature type="chain" id="PRO_5030741804" evidence="2">
    <location>
        <begin position="22"/>
        <end position="280"/>
    </location>
</feature>
<organism evidence="3">
    <name type="scientific">Helicotheca tamesis</name>
    <dbReference type="NCBI Taxonomy" id="374047"/>
    <lineage>
        <taxon>Eukaryota</taxon>
        <taxon>Sar</taxon>
        <taxon>Stramenopiles</taxon>
        <taxon>Ochrophyta</taxon>
        <taxon>Bacillariophyta</taxon>
        <taxon>Mediophyceae</taxon>
        <taxon>Lithodesmiophycidae</taxon>
        <taxon>Lithodesmiales</taxon>
        <taxon>Lithodesmiaceae</taxon>
        <taxon>Helicotheca</taxon>
    </lineage>
</organism>
<feature type="transmembrane region" description="Helical" evidence="1">
    <location>
        <begin position="252"/>
        <end position="274"/>
    </location>
</feature>
<evidence type="ECO:0000313" key="3">
    <source>
        <dbReference type="EMBL" id="CAD9506200.1"/>
    </source>
</evidence>
<evidence type="ECO:0000256" key="1">
    <source>
        <dbReference type="SAM" id="Phobius"/>
    </source>
</evidence>
<reference evidence="3" key="1">
    <citation type="submission" date="2021-01" db="EMBL/GenBank/DDBJ databases">
        <authorList>
            <person name="Corre E."/>
            <person name="Pelletier E."/>
            <person name="Niang G."/>
            <person name="Scheremetjew M."/>
            <person name="Finn R."/>
            <person name="Kale V."/>
            <person name="Holt S."/>
            <person name="Cochrane G."/>
            <person name="Meng A."/>
            <person name="Brown T."/>
            <person name="Cohen L."/>
        </authorList>
    </citation>
    <scope>NUCLEOTIDE SEQUENCE</scope>
    <source>
        <strain evidence="3">CCMP826</strain>
    </source>
</reference>
<protein>
    <submittedName>
        <fullName evidence="3">Uncharacterized protein</fullName>
    </submittedName>
</protein>
<gene>
    <name evidence="3" type="ORF">HTAM1171_LOCUS8951</name>
</gene>
<dbReference type="AlphaFoldDB" id="A0A7S2MWN3"/>
<sequence length="280" mass="30691">MKLSISAVVSCVSLLALRCDAFSPSPMARFGFESTRRSVKAMAEKEVPFFAQDTEDAVASEADLDALTEEEEVELAVKEEMRKTRVVSNLRNANGVDYAPWMGISAEDEAKIRQLMKEKTAARRARQEQERSVSGNLYYDSQAQELSGTGLNYKIIDGQVELEWATKQERNTQGFVVKRRPAKTEDFTQIASYEDFGPLCSQGPDGGIYRYLDDTVSPGGWVYRITEADDTGAQADLCQCLVEVQTQEEQQAALIAGVGIAAFAVIAVVAGIALDPMGGY</sequence>
<evidence type="ECO:0000256" key="2">
    <source>
        <dbReference type="SAM" id="SignalP"/>
    </source>
</evidence>
<keyword evidence="1" id="KW-1133">Transmembrane helix</keyword>
<accession>A0A7S2MWN3</accession>
<feature type="signal peptide" evidence="2">
    <location>
        <begin position="1"/>
        <end position="21"/>
    </location>
</feature>
<keyword evidence="1" id="KW-0812">Transmembrane</keyword>
<keyword evidence="2" id="KW-0732">Signal</keyword>
<proteinExistence type="predicted"/>
<dbReference type="EMBL" id="HBGV01014583">
    <property type="protein sequence ID" value="CAD9506200.1"/>
    <property type="molecule type" value="Transcribed_RNA"/>
</dbReference>